<dbReference type="HOGENOM" id="CLU_123704_1_0_2"/>
<organism evidence="2 3">
    <name type="scientific">Methanosarcina siciliae C2J</name>
    <dbReference type="NCBI Taxonomy" id="1434118"/>
    <lineage>
        <taxon>Archaea</taxon>
        <taxon>Methanobacteriati</taxon>
        <taxon>Methanobacteriota</taxon>
        <taxon>Stenosarchaea group</taxon>
        <taxon>Methanomicrobia</taxon>
        <taxon>Methanosarcinales</taxon>
        <taxon>Methanosarcinaceae</taxon>
        <taxon>Methanosarcina</taxon>
    </lineage>
</organism>
<dbReference type="GO" id="GO:0043546">
    <property type="term" value="F:molybdopterin cofactor binding"/>
    <property type="evidence" value="ECO:0007669"/>
    <property type="project" value="InterPro"/>
</dbReference>
<dbReference type="InterPro" id="IPR012040">
    <property type="entry name" value="Formylmethanofuran_DH_dsu"/>
</dbReference>
<dbReference type="GeneID" id="24859519"/>
<sequence length="127" mass="13703">MKIKTNLISGRTADQGAHLEAKTHKGYFDACAYCELNAADLERLGVSEGDSLKVTTEFGEVVVFAKANDGNPEGLAFIPMGPWANAVLDPDTHGCGMPGFKGVPAEIEATEEKPLEMKALMRKYLED</sequence>
<dbReference type="KEGG" id="msj:MSSAC_0771"/>
<protein>
    <submittedName>
        <fullName evidence="2">Formylmethanofuran dehydrogenase (Tungsten) subunit D</fullName>
        <ecNumber evidence="2">1.2.99.5</ecNumber>
    </submittedName>
</protein>
<dbReference type="AlphaFoldDB" id="A0A0E3LCE1"/>
<dbReference type="GO" id="GO:0016491">
    <property type="term" value="F:oxidoreductase activity"/>
    <property type="evidence" value="ECO:0007669"/>
    <property type="project" value="UniProtKB-KW"/>
</dbReference>
<dbReference type="EC" id="1.2.99.5" evidence="2"/>
<dbReference type="Gene3D" id="2.40.40.20">
    <property type="match status" value="1"/>
</dbReference>
<dbReference type="InterPro" id="IPR009010">
    <property type="entry name" value="Asp_de-COase-like_dom_sf"/>
</dbReference>
<dbReference type="EMBL" id="CP009508">
    <property type="protein sequence ID" value="AKB35361.1"/>
    <property type="molecule type" value="Genomic_DNA"/>
</dbReference>
<dbReference type="PIRSF" id="PIRSF015873">
    <property type="entry name" value="FwdD"/>
    <property type="match status" value="1"/>
</dbReference>
<dbReference type="RefSeq" id="WP_048170204.1">
    <property type="nucleotide sequence ID" value="NZ_CP009508.1"/>
</dbReference>
<accession>A0A0E3LCE1</accession>
<dbReference type="Pfam" id="PF01568">
    <property type="entry name" value="Molydop_binding"/>
    <property type="match status" value="1"/>
</dbReference>
<dbReference type="InterPro" id="IPR006657">
    <property type="entry name" value="MoPterin_dinucl-bd_dom"/>
</dbReference>
<evidence type="ECO:0000313" key="3">
    <source>
        <dbReference type="Proteomes" id="UP000033123"/>
    </source>
</evidence>
<dbReference type="CDD" id="cd02789">
    <property type="entry name" value="MopB_CT_FmdC-FwdD"/>
    <property type="match status" value="1"/>
</dbReference>
<proteinExistence type="predicted"/>
<name>A0A0E3LCE1_9EURY</name>
<dbReference type="STRING" id="1434118.MSSAC_0771"/>
<gene>
    <name evidence="2" type="ORF">MSSAC_0771</name>
</gene>
<keyword evidence="2" id="KW-0560">Oxidoreductase</keyword>
<dbReference type="PATRIC" id="fig|1434118.4.peg.981"/>
<evidence type="ECO:0000259" key="1">
    <source>
        <dbReference type="Pfam" id="PF01568"/>
    </source>
</evidence>
<evidence type="ECO:0000313" key="2">
    <source>
        <dbReference type="EMBL" id="AKB35361.1"/>
    </source>
</evidence>
<dbReference type="InterPro" id="IPR041717">
    <property type="entry name" value="FmdC/FwdD_MopB-bd"/>
</dbReference>
<dbReference type="SUPFAM" id="SSF50692">
    <property type="entry name" value="ADC-like"/>
    <property type="match status" value="1"/>
</dbReference>
<dbReference type="Proteomes" id="UP000033123">
    <property type="component" value="Chromosome"/>
</dbReference>
<reference evidence="2 3" key="1">
    <citation type="submission" date="2014-07" db="EMBL/GenBank/DDBJ databases">
        <title>Methanogenic archaea and the global carbon cycle.</title>
        <authorList>
            <person name="Henriksen J.R."/>
            <person name="Luke J."/>
            <person name="Reinhart S."/>
            <person name="Benedict M.N."/>
            <person name="Youngblut N.D."/>
            <person name="Metcalf M.E."/>
            <person name="Whitaker R.J."/>
            <person name="Metcalf W.W."/>
        </authorList>
    </citation>
    <scope>NUCLEOTIDE SEQUENCE [LARGE SCALE GENOMIC DNA]</scope>
    <source>
        <strain evidence="2 3">C2J</strain>
    </source>
</reference>
<feature type="domain" description="Molybdopterin dinucleotide-binding" evidence="1">
    <location>
        <begin position="7"/>
        <end position="104"/>
    </location>
</feature>